<dbReference type="Gene3D" id="1.25.40.20">
    <property type="entry name" value="Ankyrin repeat-containing domain"/>
    <property type="match status" value="2"/>
</dbReference>
<feature type="compositionally biased region" description="Low complexity" evidence="8">
    <location>
        <begin position="397"/>
        <end position="443"/>
    </location>
</feature>
<reference evidence="11 12" key="1">
    <citation type="journal article" date="2023" name="G3 (Bethesda)">
        <title>A chromosome-length genome assembly and annotation of blackberry (Rubus argutus, cv. 'Hillquist').</title>
        <authorList>
            <person name="Bruna T."/>
            <person name="Aryal R."/>
            <person name="Dudchenko O."/>
            <person name="Sargent D.J."/>
            <person name="Mead D."/>
            <person name="Buti M."/>
            <person name="Cavallini A."/>
            <person name="Hytonen T."/>
            <person name="Andres J."/>
            <person name="Pham M."/>
            <person name="Weisz D."/>
            <person name="Mascagni F."/>
            <person name="Usai G."/>
            <person name="Natali L."/>
            <person name="Bassil N."/>
            <person name="Fernandez G.E."/>
            <person name="Lomsadze A."/>
            <person name="Armour M."/>
            <person name="Olukolu B."/>
            <person name="Poorten T."/>
            <person name="Britton C."/>
            <person name="Davik J."/>
            <person name="Ashrafi H."/>
            <person name="Aiden E.L."/>
            <person name="Borodovsky M."/>
            <person name="Worthington M."/>
        </authorList>
    </citation>
    <scope>NUCLEOTIDE SEQUENCE [LARGE SCALE GENOMIC DNA]</scope>
    <source>
        <strain evidence="11">PI 553951</strain>
    </source>
</reference>
<evidence type="ECO:0000256" key="5">
    <source>
        <dbReference type="ARBA" id="ARBA00023043"/>
    </source>
</evidence>
<keyword evidence="12" id="KW-1185">Reference proteome</keyword>
<dbReference type="InterPro" id="IPR026961">
    <property type="entry name" value="PGG_dom"/>
</dbReference>
<evidence type="ECO:0000256" key="2">
    <source>
        <dbReference type="ARBA" id="ARBA00022692"/>
    </source>
</evidence>
<evidence type="ECO:0000259" key="10">
    <source>
        <dbReference type="Pfam" id="PF13962"/>
    </source>
</evidence>
<dbReference type="SMART" id="SM00248">
    <property type="entry name" value="ANK"/>
    <property type="match status" value="8"/>
</dbReference>
<evidence type="ECO:0000256" key="1">
    <source>
        <dbReference type="ARBA" id="ARBA00004141"/>
    </source>
</evidence>
<keyword evidence="3" id="KW-0677">Repeat</keyword>
<sequence length="698" mass="78099">MNLSKNKEGTMDCMILEAIERKDLVTFVGLVRENEGILEQREADTWNTPLHLVSKYGYLEMVSEIVSSCPNMVAAENKNQETPVHEACRTGNPQILKLLLEANPGIVSKLNTKEKISALSLACSYGHLDVVKLLLKEPGKLGLGKEGFDQTCIHMAASGGHLDVVKELLRVCPDLAYMVDEKGNYPLHYATIKENREITWTLLKLDPKLAQLHNLSGHTPLHLAAINYRVSVLQVFVSMAKPSFQIVTEAGETVFHLAVKYGRYDALVYLTYVCDDMDYFDCRDRYSNTILHLAVSEGQHKIAEYLISKKRVEINSRNNEGLTALDLLKQTKESVDNQRLEAMLIKAGGKTRIELLSTSPKADEANAQPVTLPENIPKRAQFVKENELQLSIINEITSPATKSPSSSSPPMSRKSSTLPSPQSSKSSPKLPSPQSSKSSPQRQIGEGSSRQQQVGSAFEVKEGLDYERQKQEFLLQTFWRQHKHPSKWNQPEMSTDIFYNRRRKHEKVYTEALQNARNTITLVAILIATVTFAAGISPPGGVYQDGLMKGKSIAGTTTSFKVFEISNYVALFTSLSIVVVLVSIIPYRRKPLIRLLRVAHKVMWVAVAFMATSYVAATWVIMPHGQKKELLFLAFLAISIGILGTVFIWLGVMLVGHWLRKSKWRKGRRECGEADEDPEMGSPNSDVDSTYNQGYHSY</sequence>
<dbReference type="PROSITE" id="PS50297">
    <property type="entry name" value="ANK_REP_REGION"/>
    <property type="match status" value="1"/>
</dbReference>
<evidence type="ECO:0000313" key="11">
    <source>
        <dbReference type="EMBL" id="KAK9923431.1"/>
    </source>
</evidence>
<keyword evidence="4 9" id="KW-1133">Transmembrane helix</keyword>
<dbReference type="InterPro" id="IPR036770">
    <property type="entry name" value="Ankyrin_rpt-contain_sf"/>
</dbReference>
<dbReference type="Proteomes" id="UP001457282">
    <property type="component" value="Unassembled WGS sequence"/>
</dbReference>
<keyword evidence="5 7" id="KW-0040">ANK repeat</keyword>
<feature type="transmembrane region" description="Helical" evidence="9">
    <location>
        <begin position="599"/>
        <end position="621"/>
    </location>
</feature>
<feature type="transmembrane region" description="Helical" evidence="9">
    <location>
        <begin position="633"/>
        <end position="659"/>
    </location>
</feature>
<organism evidence="11 12">
    <name type="scientific">Rubus argutus</name>
    <name type="common">Southern blackberry</name>
    <dbReference type="NCBI Taxonomy" id="59490"/>
    <lineage>
        <taxon>Eukaryota</taxon>
        <taxon>Viridiplantae</taxon>
        <taxon>Streptophyta</taxon>
        <taxon>Embryophyta</taxon>
        <taxon>Tracheophyta</taxon>
        <taxon>Spermatophyta</taxon>
        <taxon>Magnoliopsida</taxon>
        <taxon>eudicotyledons</taxon>
        <taxon>Gunneridae</taxon>
        <taxon>Pentapetalae</taxon>
        <taxon>rosids</taxon>
        <taxon>fabids</taxon>
        <taxon>Rosales</taxon>
        <taxon>Rosaceae</taxon>
        <taxon>Rosoideae</taxon>
        <taxon>Rosoideae incertae sedis</taxon>
        <taxon>Rubus</taxon>
    </lineage>
</organism>
<dbReference type="SUPFAM" id="SSF48403">
    <property type="entry name" value="Ankyrin repeat"/>
    <property type="match status" value="2"/>
</dbReference>
<dbReference type="Pfam" id="PF13857">
    <property type="entry name" value="Ank_5"/>
    <property type="match status" value="1"/>
</dbReference>
<dbReference type="PROSITE" id="PS50088">
    <property type="entry name" value="ANK_REPEAT"/>
    <property type="match status" value="1"/>
</dbReference>
<feature type="domain" description="PGG" evidence="10">
    <location>
        <begin position="511"/>
        <end position="620"/>
    </location>
</feature>
<evidence type="ECO:0000313" key="12">
    <source>
        <dbReference type="Proteomes" id="UP001457282"/>
    </source>
</evidence>
<evidence type="ECO:0000256" key="7">
    <source>
        <dbReference type="PROSITE-ProRule" id="PRU00023"/>
    </source>
</evidence>
<protein>
    <recommendedName>
        <fullName evidence="10">PGG domain-containing protein</fullName>
    </recommendedName>
</protein>
<dbReference type="Pfam" id="PF13962">
    <property type="entry name" value="PGG"/>
    <property type="match status" value="1"/>
</dbReference>
<feature type="region of interest" description="Disordered" evidence="8">
    <location>
        <begin position="670"/>
        <end position="698"/>
    </location>
</feature>
<dbReference type="PANTHER" id="PTHR24186:SF38">
    <property type="entry name" value="ANKYRIN REPEAT FAMILY PROTEIN"/>
    <property type="match status" value="1"/>
</dbReference>
<feature type="compositionally biased region" description="Polar residues" evidence="8">
    <location>
        <begin position="682"/>
        <end position="698"/>
    </location>
</feature>
<evidence type="ECO:0000256" key="4">
    <source>
        <dbReference type="ARBA" id="ARBA00022989"/>
    </source>
</evidence>
<keyword evidence="2 9" id="KW-0812">Transmembrane</keyword>
<dbReference type="GO" id="GO:0005886">
    <property type="term" value="C:plasma membrane"/>
    <property type="evidence" value="ECO:0007669"/>
    <property type="project" value="TreeGrafter"/>
</dbReference>
<dbReference type="EMBL" id="JBEDUW010000006">
    <property type="protein sequence ID" value="KAK9923431.1"/>
    <property type="molecule type" value="Genomic_DNA"/>
</dbReference>
<dbReference type="AlphaFoldDB" id="A0AAW1WFH2"/>
<feature type="transmembrane region" description="Helical" evidence="9">
    <location>
        <begin position="568"/>
        <end position="587"/>
    </location>
</feature>
<dbReference type="Pfam" id="PF12796">
    <property type="entry name" value="Ank_2"/>
    <property type="match status" value="2"/>
</dbReference>
<gene>
    <name evidence="11" type="ORF">M0R45_031850</name>
</gene>
<accession>A0AAW1WFH2</accession>
<evidence type="ECO:0000256" key="9">
    <source>
        <dbReference type="SAM" id="Phobius"/>
    </source>
</evidence>
<evidence type="ECO:0000256" key="8">
    <source>
        <dbReference type="SAM" id="MobiDB-lite"/>
    </source>
</evidence>
<comment type="subcellular location">
    <subcellularLocation>
        <location evidence="1">Membrane</location>
        <topology evidence="1">Multi-pass membrane protein</topology>
    </subcellularLocation>
</comment>
<proteinExistence type="predicted"/>
<dbReference type="PANTHER" id="PTHR24186">
    <property type="entry name" value="PROTEIN PHOSPHATASE 1 REGULATORY SUBUNIT"/>
    <property type="match status" value="1"/>
</dbReference>
<feature type="compositionally biased region" description="Polar residues" evidence="8">
    <location>
        <begin position="446"/>
        <end position="455"/>
    </location>
</feature>
<evidence type="ECO:0000256" key="6">
    <source>
        <dbReference type="ARBA" id="ARBA00023136"/>
    </source>
</evidence>
<comment type="caution">
    <text evidence="11">The sequence shown here is derived from an EMBL/GenBank/DDBJ whole genome shotgun (WGS) entry which is preliminary data.</text>
</comment>
<feature type="region of interest" description="Disordered" evidence="8">
    <location>
        <begin position="395"/>
        <end position="455"/>
    </location>
</feature>
<dbReference type="InterPro" id="IPR002110">
    <property type="entry name" value="Ankyrin_rpt"/>
</dbReference>
<name>A0AAW1WFH2_RUBAR</name>
<feature type="repeat" description="ANK" evidence="7">
    <location>
        <begin position="79"/>
        <end position="111"/>
    </location>
</feature>
<evidence type="ECO:0000256" key="3">
    <source>
        <dbReference type="ARBA" id="ARBA00022737"/>
    </source>
</evidence>
<keyword evidence="6 9" id="KW-0472">Membrane</keyword>